<evidence type="ECO:0000256" key="4">
    <source>
        <dbReference type="ARBA" id="ARBA00005336"/>
    </source>
</evidence>
<dbReference type="InterPro" id="IPR001764">
    <property type="entry name" value="Glyco_hydro_3_N"/>
</dbReference>
<evidence type="ECO:0000256" key="6">
    <source>
        <dbReference type="ARBA" id="ARBA00022525"/>
    </source>
</evidence>
<evidence type="ECO:0000313" key="16">
    <source>
        <dbReference type="EMBL" id="KIN05150.1"/>
    </source>
</evidence>
<dbReference type="Gene3D" id="3.40.50.1700">
    <property type="entry name" value="Glycoside hydrolase family 3 C-terminal domain"/>
    <property type="match status" value="1"/>
</dbReference>
<dbReference type="SMART" id="SM01217">
    <property type="entry name" value="Fn3_like"/>
    <property type="match status" value="1"/>
</dbReference>
<dbReference type="EMBL" id="KN832872">
    <property type="protein sequence ID" value="KIN05150.1"/>
    <property type="molecule type" value="Genomic_DNA"/>
</dbReference>
<dbReference type="Pfam" id="PF14310">
    <property type="entry name" value="Fn3-like"/>
    <property type="match status" value="1"/>
</dbReference>
<dbReference type="InterPro" id="IPR019800">
    <property type="entry name" value="Glyco_hydro_3_AS"/>
</dbReference>
<sequence length="707" mass="75112">MTLEEKVNITYGQGSNSNACVGSTGSVPRLNWPGLCLQDAGNGVRAVDFANAYPAGLHVGASWDSALAYQRGLMMGQEFRTKGVNVALGPVAAPLGRVALGGRNWEGFAVDPYLSGILTARTVSGVQDAGVITSLKHYIAYEQETDRNPSGNNQSVSSNLDDKTLHELYLWPFMDGVHAGTGSIMCSYNRVNNTYACENSKTMNGILKGELDFQGFVVSDWGGQHAGVDSANAGLDVTMPDSGFWGTELVTMVQNGSVSEDRVTDMATRIISAWYQMGQDGPTQPPAGVGVQNLGTQHPIVDARSPDSVPVRLAGAIAGHVLVKNTNNTLPLKKPLMLSIFGYSATVPPTKDINLVFQTGLESVSGNAPTGPVGLGVNPPAALSGTIIAGGGSGASAPAYIDAPFDAIKAQARQDGTYLAWDFSNNAPDVDPASSACLVFINTWAAEGADRTVLSDQYSDDLVTNVAASCPNTIVVIHTVGIRLLDPWITNPNVTAVIIAHLPGSDSGPALVQLLYGEQSPSGKLPYTIPKQVSDYPVVYPDVPQSDNLDSPQSNFTEGVYIDYRAFDQKNIEPRFEFGFGLSYTTFEYSALNIQMNDAAPGTSDPGTLWNQAAVVTIVVANTGSVPGEEVAQLYVGIPNSPVKQLRGFDKAMIGIGASVEFTYLLTRRDLSVWDTEQQAWDLQCGDYNVYVGSSSRDIRLTGKITI</sequence>
<evidence type="ECO:0000256" key="1">
    <source>
        <dbReference type="ARBA" id="ARBA00000448"/>
    </source>
</evidence>
<dbReference type="AlphaFoldDB" id="A0A0C3HQ71"/>
<dbReference type="InterPro" id="IPR036881">
    <property type="entry name" value="Glyco_hydro_3_C_sf"/>
</dbReference>
<dbReference type="HOGENOM" id="CLU_004542_2_1_1"/>
<dbReference type="GO" id="GO:0005576">
    <property type="term" value="C:extracellular region"/>
    <property type="evidence" value="ECO:0007669"/>
    <property type="project" value="UniProtKB-SubCell"/>
</dbReference>
<dbReference type="InterPro" id="IPR013783">
    <property type="entry name" value="Ig-like_fold"/>
</dbReference>
<dbReference type="GO" id="GO:0030245">
    <property type="term" value="P:cellulose catabolic process"/>
    <property type="evidence" value="ECO:0007669"/>
    <property type="project" value="UniProtKB-UniPathway"/>
</dbReference>
<evidence type="ECO:0000256" key="7">
    <source>
        <dbReference type="ARBA" id="ARBA00022729"/>
    </source>
</evidence>
<dbReference type="InterPro" id="IPR017853">
    <property type="entry name" value="GH"/>
</dbReference>
<reference evidence="16 17" key="1">
    <citation type="submission" date="2014-04" db="EMBL/GenBank/DDBJ databases">
        <authorList>
            <consortium name="DOE Joint Genome Institute"/>
            <person name="Kuo A."/>
            <person name="Martino E."/>
            <person name="Perotto S."/>
            <person name="Kohler A."/>
            <person name="Nagy L.G."/>
            <person name="Floudas D."/>
            <person name="Copeland A."/>
            <person name="Barry K.W."/>
            <person name="Cichocki N."/>
            <person name="Veneault-Fourrey C."/>
            <person name="LaButti K."/>
            <person name="Lindquist E.A."/>
            <person name="Lipzen A."/>
            <person name="Lundell T."/>
            <person name="Morin E."/>
            <person name="Murat C."/>
            <person name="Sun H."/>
            <person name="Tunlid A."/>
            <person name="Henrissat B."/>
            <person name="Grigoriev I.V."/>
            <person name="Hibbett D.S."/>
            <person name="Martin F."/>
            <person name="Nordberg H.P."/>
            <person name="Cantor M.N."/>
            <person name="Hua S.X."/>
        </authorList>
    </citation>
    <scope>NUCLEOTIDE SEQUENCE [LARGE SCALE GENOMIC DNA]</scope>
    <source>
        <strain evidence="16 17">Zn</strain>
    </source>
</reference>
<evidence type="ECO:0000256" key="3">
    <source>
        <dbReference type="ARBA" id="ARBA00004987"/>
    </source>
</evidence>
<comment type="pathway">
    <text evidence="3 14">Glycan metabolism; cellulose degradation.</text>
</comment>
<evidence type="ECO:0000259" key="15">
    <source>
        <dbReference type="SMART" id="SM01217"/>
    </source>
</evidence>
<dbReference type="InterPro" id="IPR002772">
    <property type="entry name" value="Glyco_hydro_3_C"/>
</dbReference>
<dbReference type="Gene3D" id="2.60.40.10">
    <property type="entry name" value="Immunoglobulins"/>
    <property type="match status" value="1"/>
</dbReference>
<dbReference type="Pfam" id="PF00933">
    <property type="entry name" value="Glyco_hydro_3"/>
    <property type="match status" value="1"/>
</dbReference>
<dbReference type="SUPFAM" id="SSF51445">
    <property type="entry name" value="(Trans)glycosidases"/>
    <property type="match status" value="1"/>
</dbReference>
<dbReference type="SUPFAM" id="SSF52279">
    <property type="entry name" value="Beta-D-glucan exohydrolase, C-terminal domain"/>
    <property type="match status" value="1"/>
</dbReference>
<reference evidence="17" key="2">
    <citation type="submission" date="2015-01" db="EMBL/GenBank/DDBJ databases">
        <title>Evolutionary Origins and Diversification of the Mycorrhizal Mutualists.</title>
        <authorList>
            <consortium name="DOE Joint Genome Institute"/>
            <consortium name="Mycorrhizal Genomics Consortium"/>
            <person name="Kohler A."/>
            <person name="Kuo A."/>
            <person name="Nagy L.G."/>
            <person name="Floudas D."/>
            <person name="Copeland A."/>
            <person name="Barry K.W."/>
            <person name="Cichocki N."/>
            <person name="Veneault-Fourrey C."/>
            <person name="LaButti K."/>
            <person name="Lindquist E.A."/>
            <person name="Lipzen A."/>
            <person name="Lundell T."/>
            <person name="Morin E."/>
            <person name="Murat C."/>
            <person name="Riley R."/>
            <person name="Ohm R."/>
            <person name="Sun H."/>
            <person name="Tunlid A."/>
            <person name="Henrissat B."/>
            <person name="Grigoriev I.V."/>
            <person name="Hibbett D.S."/>
            <person name="Martin F."/>
        </authorList>
    </citation>
    <scope>NUCLEOTIDE SEQUENCE [LARGE SCALE GENOMIC DNA]</scope>
    <source>
        <strain evidence="17">Zn</strain>
    </source>
</reference>
<dbReference type="OrthoDB" id="416222at2759"/>
<dbReference type="InterPro" id="IPR026891">
    <property type="entry name" value="Fn3-like"/>
</dbReference>
<dbReference type="PRINTS" id="PR00133">
    <property type="entry name" value="GLHYDRLASE3"/>
</dbReference>
<organism evidence="16 17">
    <name type="scientific">Oidiodendron maius (strain Zn)</name>
    <dbReference type="NCBI Taxonomy" id="913774"/>
    <lineage>
        <taxon>Eukaryota</taxon>
        <taxon>Fungi</taxon>
        <taxon>Dikarya</taxon>
        <taxon>Ascomycota</taxon>
        <taxon>Pezizomycotina</taxon>
        <taxon>Leotiomycetes</taxon>
        <taxon>Leotiomycetes incertae sedis</taxon>
        <taxon>Myxotrichaceae</taxon>
        <taxon>Oidiodendron</taxon>
    </lineage>
</organism>
<evidence type="ECO:0000256" key="12">
    <source>
        <dbReference type="ARBA" id="ARBA00023295"/>
    </source>
</evidence>
<name>A0A0C3HQ71_OIDMZ</name>
<keyword evidence="12 14" id="KW-0326">Glycosidase</keyword>
<dbReference type="EC" id="3.2.1.21" evidence="5 14"/>
<accession>A0A0C3HQ71</accession>
<dbReference type="FunFam" id="3.20.20.300:FF:000002">
    <property type="entry name" value="Probable beta-glucosidase"/>
    <property type="match status" value="1"/>
</dbReference>
<evidence type="ECO:0000256" key="13">
    <source>
        <dbReference type="ARBA" id="ARBA00023326"/>
    </source>
</evidence>
<evidence type="ECO:0000256" key="9">
    <source>
        <dbReference type="ARBA" id="ARBA00023001"/>
    </source>
</evidence>
<evidence type="ECO:0000313" key="17">
    <source>
        <dbReference type="Proteomes" id="UP000054321"/>
    </source>
</evidence>
<proteinExistence type="inferred from homology"/>
<dbReference type="Gene3D" id="3.20.20.300">
    <property type="entry name" value="Glycoside hydrolase, family 3, N-terminal domain"/>
    <property type="match status" value="1"/>
</dbReference>
<evidence type="ECO:0000256" key="8">
    <source>
        <dbReference type="ARBA" id="ARBA00022801"/>
    </source>
</evidence>
<keyword evidence="7" id="KW-0732">Signal</keyword>
<keyword evidence="6" id="KW-0964">Secreted</keyword>
<keyword evidence="10" id="KW-0325">Glycoprotein</keyword>
<dbReference type="PROSITE" id="PS00775">
    <property type="entry name" value="GLYCOSYL_HYDROL_F3"/>
    <property type="match status" value="1"/>
</dbReference>
<keyword evidence="13 14" id="KW-0624">Polysaccharide degradation</keyword>
<evidence type="ECO:0000256" key="14">
    <source>
        <dbReference type="RuleBase" id="RU361161"/>
    </source>
</evidence>
<comment type="catalytic activity">
    <reaction evidence="1 14">
        <text>Hydrolysis of terminal, non-reducing beta-D-glucosyl residues with release of beta-D-glucose.</text>
        <dbReference type="EC" id="3.2.1.21"/>
    </reaction>
</comment>
<keyword evidence="9" id="KW-0136">Cellulose degradation</keyword>
<gene>
    <name evidence="16" type="ORF">OIDMADRAFT_192851</name>
</gene>
<dbReference type="GO" id="GO:0008422">
    <property type="term" value="F:beta-glucosidase activity"/>
    <property type="evidence" value="ECO:0007669"/>
    <property type="project" value="UniProtKB-EC"/>
</dbReference>
<dbReference type="InterPro" id="IPR050288">
    <property type="entry name" value="Cellulose_deg_GH3"/>
</dbReference>
<feature type="domain" description="Fibronectin type III-like" evidence="15">
    <location>
        <begin position="630"/>
        <end position="696"/>
    </location>
</feature>
<dbReference type="InterPro" id="IPR036962">
    <property type="entry name" value="Glyco_hydro_3_N_sf"/>
</dbReference>
<evidence type="ECO:0000256" key="10">
    <source>
        <dbReference type="ARBA" id="ARBA00023180"/>
    </source>
</evidence>
<dbReference type="STRING" id="913774.A0A0C3HQ71"/>
<evidence type="ECO:0000256" key="2">
    <source>
        <dbReference type="ARBA" id="ARBA00004613"/>
    </source>
</evidence>
<comment type="similarity">
    <text evidence="4 14">Belongs to the glycosyl hydrolase 3 family.</text>
</comment>
<keyword evidence="17" id="KW-1185">Reference proteome</keyword>
<dbReference type="UniPathway" id="UPA00696"/>
<dbReference type="Proteomes" id="UP000054321">
    <property type="component" value="Unassembled WGS sequence"/>
</dbReference>
<protein>
    <recommendedName>
        <fullName evidence="5 14">beta-glucosidase</fullName>
        <ecNumber evidence="5 14">3.2.1.21</ecNumber>
    </recommendedName>
</protein>
<evidence type="ECO:0000256" key="11">
    <source>
        <dbReference type="ARBA" id="ARBA00023277"/>
    </source>
</evidence>
<dbReference type="PANTHER" id="PTHR42715">
    <property type="entry name" value="BETA-GLUCOSIDASE"/>
    <property type="match status" value="1"/>
</dbReference>
<dbReference type="InParanoid" id="A0A0C3HQ71"/>
<evidence type="ECO:0000256" key="5">
    <source>
        <dbReference type="ARBA" id="ARBA00012744"/>
    </source>
</evidence>
<keyword evidence="11 14" id="KW-0119">Carbohydrate metabolism</keyword>
<dbReference type="Pfam" id="PF01915">
    <property type="entry name" value="Glyco_hydro_3_C"/>
    <property type="match status" value="1"/>
</dbReference>
<comment type="subcellular location">
    <subcellularLocation>
        <location evidence="2">Secreted</location>
    </subcellularLocation>
</comment>
<keyword evidence="8 14" id="KW-0378">Hydrolase</keyword>
<dbReference type="PANTHER" id="PTHR42715:SF5">
    <property type="entry name" value="BETA-GLUCOSIDASE M-RELATED"/>
    <property type="match status" value="1"/>
</dbReference>